<gene>
    <name evidence="1" type="ORF">EWM64_g10427</name>
</gene>
<sequence>MRFCNSVLRNCLAHHIRRLNIVCDLSVINSSDPFGPALRDALTRLVDVMASAENLAYLRISPGANVLFIEMPAMLSTLLVHPPSRSLELTYMTGLDWLENHRFVGLRHLSLGFYYSPKDVLDLLPVTASSAATLESMHLLVDRTAATLNFREGCMPYSKLRMLSIAGVNFRLTGFCAAFPKVQFIRCGGTDISMSAPTHSGPATHEPQILSELIGLDGDIESMALFGPSCKLRMICIPSQIDSLSSFARLTTAISGNSLCSLSLSVKLQEPSWQNVTRGLDAEHFFAEICRTAPRLRFLSLRMNIAIRPRGHRTDPGHHAARQREAMADISTVASPHLAGLDDLQCFHIVFAPHTDSRTNEFWADVAVLYLSNLPRVRFLVLDFVQDLICLERSEAATMHKDGVADIAEVDLDREDVERLLERYQFEGSDWRLDGVADWLRSVRSLE</sequence>
<accession>A0A4Y9ZGP6</accession>
<evidence type="ECO:0000313" key="2">
    <source>
        <dbReference type="Proteomes" id="UP000298061"/>
    </source>
</evidence>
<name>A0A4Y9ZGP6_9AGAM</name>
<dbReference type="AlphaFoldDB" id="A0A4Y9ZGP6"/>
<reference evidence="1 2" key="1">
    <citation type="submission" date="2019-02" db="EMBL/GenBank/DDBJ databases">
        <title>Genome sequencing of the rare red list fungi Hericium alpestre (H. flagellum).</title>
        <authorList>
            <person name="Buettner E."/>
            <person name="Kellner H."/>
        </authorList>
    </citation>
    <scope>NUCLEOTIDE SEQUENCE [LARGE SCALE GENOMIC DNA]</scope>
    <source>
        <strain evidence="1 2">DSM 108284</strain>
    </source>
</reference>
<evidence type="ECO:0000313" key="1">
    <source>
        <dbReference type="EMBL" id="TFY73584.1"/>
    </source>
</evidence>
<proteinExistence type="predicted"/>
<protein>
    <recommendedName>
        <fullName evidence="3">F-box domain-containing protein</fullName>
    </recommendedName>
</protein>
<comment type="caution">
    <text evidence="1">The sequence shown here is derived from an EMBL/GenBank/DDBJ whole genome shotgun (WGS) entry which is preliminary data.</text>
</comment>
<dbReference type="EMBL" id="SFCI01002720">
    <property type="protein sequence ID" value="TFY73584.1"/>
    <property type="molecule type" value="Genomic_DNA"/>
</dbReference>
<dbReference type="OrthoDB" id="2780918at2759"/>
<keyword evidence="2" id="KW-1185">Reference proteome</keyword>
<dbReference type="Proteomes" id="UP000298061">
    <property type="component" value="Unassembled WGS sequence"/>
</dbReference>
<organism evidence="1 2">
    <name type="scientific">Hericium alpestre</name>
    <dbReference type="NCBI Taxonomy" id="135208"/>
    <lineage>
        <taxon>Eukaryota</taxon>
        <taxon>Fungi</taxon>
        <taxon>Dikarya</taxon>
        <taxon>Basidiomycota</taxon>
        <taxon>Agaricomycotina</taxon>
        <taxon>Agaricomycetes</taxon>
        <taxon>Russulales</taxon>
        <taxon>Hericiaceae</taxon>
        <taxon>Hericium</taxon>
    </lineage>
</organism>
<evidence type="ECO:0008006" key="3">
    <source>
        <dbReference type="Google" id="ProtNLM"/>
    </source>
</evidence>